<evidence type="ECO:0000313" key="1">
    <source>
        <dbReference type="EMBL" id="GII45095.1"/>
    </source>
</evidence>
<dbReference type="Proteomes" id="UP000644610">
    <property type="component" value="Unassembled WGS sequence"/>
</dbReference>
<dbReference type="InterPro" id="IPR036890">
    <property type="entry name" value="HATPase_C_sf"/>
</dbReference>
<protein>
    <recommendedName>
        <fullName evidence="3">ATP-binding protein</fullName>
    </recommendedName>
</protein>
<reference evidence="1" key="1">
    <citation type="submission" date="2021-01" db="EMBL/GenBank/DDBJ databases">
        <title>Whole genome shotgun sequence of Planotetraspora silvatica NBRC 100141.</title>
        <authorList>
            <person name="Komaki H."/>
            <person name="Tamura T."/>
        </authorList>
    </citation>
    <scope>NUCLEOTIDE SEQUENCE</scope>
    <source>
        <strain evidence="1">NBRC 100141</strain>
    </source>
</reference>
<organism evidence="1 2">
    <name type="scientific">Planotetraspora silvatica</name>
    <dbReference type="NCBI Taxonomy" id="234614"/>
    <lineage>
        <taxon>Bacteria</taxon>
        <taxon>Bacillati</taxon>
        <taxon>Actinomycetota</taxon>
        <taxon>Actinomycetes</taxon>
        <taxon>Streptosporangiales</taxon>
        <taxon>Streptosporangiaceae</taxon>
        <taxon>Planotetraspora</taxon>
    </lineage>
</organism>
<gene>
    <name evidence="1" type="ORF">Psi02_15190</name>
</gene>
<sequence length="500" mass="56330">MSTWRDRIPTIGSIDLPPDPRALDGLGRNHSLETAIADLVDNSIDAGASHVLIRLVRVEGRLRALYVVDNGHGMPESRIDSAMTIGGQRAYSSNDLGKFGLGLKAASFSQARSLTVISQALGSTAVGRRWLLDENREGFLCDIIPTDFATDEFERQWRIDGMDTGTVIRWDNVTGFPATDNPARVEDFISRTANALQNHLGLVFHRIIDAGKISIEIDVEDIEAGAPGPRIPVTALNPFGYVRSGRAGYPKELSARLGDTDLRFRCHIWTGRSTLPQFKLPGGAEARQGIYFYRRDRLLQAGEGWHGIHASDRRLQLARVEVEIDDDIVRLFAMNPEKSKVNVGPEFTQLAEQAKADDGTTFHDYLEVAEHTFRESRKRSTERRKMAPLGKGIAPELRKAIEREIPFDMESEPIDIRWKRFSSDDFFEIDREQRSLWLNEKYRPPTRGERRSVNDAPLLKALLYLVAEELFRGEYLGARDKDNVELYQEILTAAAKSEQI</sequence>
<comment type="caution">
    <text evidence="1">The sequence shown here is derived from an EMBL/GenBank/DDBJ whole genome shotgun (WGS) entry which is preliminary data.</text>
</comment>
<evidence type="ECO:0008006" key="3">
    <source>
        <dbReference type="Google" id="ProtNLM"/>
    </source>
</evidence>
<proteinExistence type="predicted"/>
<dbReference type="EMBL" id="BOOQ01000008">
    <property type="protein sequence ID" value="GII45095.1"/>
    <property type="molecule type" value="Genomic_DNA"/>
</dbReference>
<dbReference type="Pfam" id="PF13589">
    <property type="entry name" value="HATPase_c_3"/>
    <property type="match status" value="1"/>
</dbReference>
<dbReference type="Gene3D" id="3.30.565.10">
    <property type="entry name" value="Histidine kinase-like ATPase, C-terminal domain"/>
    <property type="match status" value="1"/>
</dbReference>
<accession>A0A8J3XLF0</accession>
<dbReference type="RefSeq" id="WP_203972733.1">
    <property type="nucleotide sequence ID" value="NZ_BAAAKY010000022.1"/>
</dbReference>
<name>A0A8J3XLF0_9ACTN</name>
<dbReference type="SUPFAM" id="SSF55874">
    <property type="entry name" value="ATPase domain of HSP90 chaperone/DNA topoisomerase II/histidine kinase"/>
    <property type="match status" value="1"/>
</dbReference>
<evidence type="ECO:0000313" key="2">
    <source>
        <dbReference type="Proteomes" id="UP000644610"/>
    </source>
</evidence>
<dbReference type="AlphaFoldDB" id="A0A8J3XLF0"/>
<keyword evidence="2" id="KW-1185">Reference proteome</keyword>